<evidence type="ECO:0000313" key="2">
    <source>
        <dbReference type="EMBL" id="KAL3317675.1"/>
    </source>
</evidence>
<evidence type="ECO:0000313" key="3">
    <source>
        <dbReference type="Proteomes" id="UP001626550"/>
    </source>
</evidence>
<dbReference type="AlphaFoldDB" id="A0ABD2QDW5"/>
<sequence>MNNVKGQSRSIQFDTISLLLDEFIFEKAKQYKIDIRDMKALSVEEWSRINYHLHKDQIEKNALEVKKKEREEMLKKSRELSKDWKDTRFGAKKKKLQEIMEKMTKKEEERKKIDAEEADFSKEARKKAIEDSNVKVFYNQSRINEFNVSGLILYNNNRLSCG</sequence>
<organism evidence="2 3">
    <name type="scientific">Cichlidogyrus casuarinus</name>
    <dbReference type="NCBI Taxonomy" id="1844966"/>
    <lineage>
        <taxon>Eukaryota</taxon>
        <taxon>Metazoa</taxon>
        <taxon>Spiralia</taxon>
        <taxon>Lophotrochozoa</taxon>
        <taxon>Platyhelminthes</taxon>
        <taxon>Monogenea</taxon>
        <taxon>Monopisthocotylea</taxon>
        <taxon>Dactylogyridea</taxon>
        <taxon>Ancyrocephalidae</taxon>
        <taxon>Cichlidogyrus</taxon>
    </lineage>
</organism>
<keyword evidence="1" id="KW-0175">Coiled coil</keyword>
<dbReference type="InterPro" id="IPR039986">
    <property type="entry name" value="CFAP210"/>
</dbReference>
<gene>
    <name evidence="2" type="ORF">Ciccas_003670</name>
</gene>
<dbReference type="EMBL" id="JBJKFK010000346">
    <property type="protein sequence ID" value="KAL3317675.1"/>
    <property type="molecule type" value="Genomic_DNA"/>
</dbReference>
<dbReference type="PANTHER" id="PTHR28663">
    <property type="entry name" value="COILED-COIL DOMAIN-CONTAINING PROTEIN 173"/>
    <property type="match status" value="1"/>
</dbReference>
<reference evidence="2 3" key="1">
    <citation type="submission" date="2024-11" db="EMBL/GenBank/DDBJ databases">
        <title>Adaptive evolution of stress response genes in parasites aligns with host niche diversity.</title>
        <authorList>
            <person name="Hahn C."/>
            <person name="Resl P."/>
        </authorList>
    </citation>
    <scope>NUCLEOTIDE SEQUENCE [LARGE SCALE GENOMIC DNA]</scope>
    <source>
        <strain evidence="2">EGGRZ-B1_66</strain>
        <tissue evidence="2">Body</tissue>
    </source>
</reference>
<proteinExistence type="predicted"/>
<name>A0ABD2QDW5_9PLAT</name>
<feature type="coiled-coil region" evidence="1">
    <location>
        <begin position="63"/>
        <end position="119"/>
    </location>
</feature>
<protein>
    <submittedName>
        <fullName evidence="2">Uncharacterized protein</fullName>
    </submittedName>
</protein>
<comment type="caution">
    <text evidence="2">The sequence shown here is derived from an EMBL/GenBank/DDBJ whole genome shotgun (WGS) entry which is preliminary data.</text>
</comment>
<keyword evidence="3" id="KW-1185">Reference proteome</keyword>
<dbReference type="PANTHER" id="PTHR28663:SF1">
    <property type="entry name" value="CILIA- AND FLAGELLA- ASSOCIATED PROTEIN 210"/>
    <property type="match status" value="1"/>
</dbReference>
<dbReference type="Proteomes" id="UP001626550">
    <property type="component" value="Unassembled WGS sequence"/>
</dbReference>
<evidence type="ECO:0000256" key="1">
    <source>
        <dbReference type="SAM" id="Coils"/>
    </source>
</evidence>
<accession>A0ABD2QDW5</accession>